<gene>
    <name evidence="9" type="primary">xdhA</name>
    <name evidence="9" type="ORF">OIK42_11865</name>
</gene>
<dbReference type="InterPro" id="IPR005107">
    <property type="entry name" value="CO_DH_flav_C"/>
</dbReference>
<dbReference type="PROSITE" id="PS51085">
    <property type="entry name" value="2FE2S_FER_2"/>
    <property type="match status" value="1"/>
</dbReference>
<dbReference type="InterPro" id="IPR001041">
    <property type="entry name" value="2Fe-2S_ferredoxin-type"/>
</dbReference>
<dbReference type="Pfam" id="PF00111">
    <property type="entry name" value="Fer2"/>
    <property type="match status" value="1"/>
</dbReference>
<dbReference type="InterPro" id="IPR006058">
    <property type="entry name" value="2Fe2S_fd_BS"/>
</dbReference>
<keyword evidence="4 9" id="KW-0560">Oxidoreductase</keyword>
<comment type="caution">
    <text evidence="9">The sequence shown here is derived from an EMBL/GenBank/DDBJ whole genome shotgun (WGS) entry which is preliminary data.</text>
</comment>
<dbReference type="PANTHER" id="PTHR45444">
    <property type="entry name" value="XANTHINE DEHYDROGENASE"/>
    <property type="match status" value="1"/>
</dbReference>
<dbReference type="SUPFAM" id="SSF54292">
    <property type="entry name" value="2Fe-2S ferredoxin-like"/>
    <property type="match status" value="1"/>
</dbReference>
<feature type="domain" description="2Fe-2S ferredoxin-type" evidence="7">
    <location>
        <begin position="1"/>
        <end position="87"/>
    </location>
</feature>
<dbReference type="InterPro" id="IPR002346">
    <property type="entry name" value="Mopterin_DH_FAD-bd"/>
</dbReference>
<dbReference type="InterPro" id="IPR036318">
    <property type="entry name" value="FAD-bd_PCMH-like_sf"/>
</dbReference>
<evidence type="ECO:0000256" key="4">
    <source>
        <dbReference type="ARBA" id="ARBA00023002"/>
    </source>
</evidence>
<evidence type="ECO:0000256" key="3">
    <source>
        <dbReference type="ARBA" id="ARBA00022827"/>
    </source>
</evidence>
<dbReference type="InterPro" id="IPR014307">
    <property type="entry name" value="Xanthine_DH_ssu"/>
</dbReference>
<dbReference type="Gene3D" id="3.30.43.10">
    <property type="entry name" value="Uridine Diphospho-n-acetylenolpyruvylglucosamine Reductase, domain 2"/>
    <property type="match status" value="1"/>
</dbReference>
<evidence type="ECO:0000256" key="2">
    <source>
        <dbReference type="ARBA" id="ARBA00022723"/>
    </source>
</evidence>
<proteinExistence type="predicted"/>
<dbReference type="SUPFAM" id="SSF47741">
    <property type="entry name" value="CO dehydrogenase ISP C-domain like"/>
    <property type="match status" value="1"/>
</dbReference>
<dbReference type="SMART" id="SM01092">
    <property type="entry name" value="CO_deh_flav_C"/>
    <property type="match status" value="1"/>
</dbReference>
<evidence type="ECO:0000259" key="7">
    <source>
        <dbReference type="PROSITE" id="PS51085"/>
    </source>
</evidence>
<dbReference type="GO" id="GO:0004854">
    <property type="term" value="F:xanthine dehydrogenase activity"/>
    <property type="evidence" value="ECO:0007669"/>
    <property type="project" value="UniProtKB-EC"/>
</dbReference>
<evidence type="ECO:0000256" key="6">
    <source>
        <dbReference type="ARBA" id="ARBA00023075"/>
    </source>
</evidence>
<dbReference type="InterPro" id="IPR002888">
    <property type="entry name" value="2Fe-2S-bd"/>
</dbReference>
<dbReference type="Gene3D" id="3.10.20.30">
    <property type="match status" value="1"/>
</dbReference>
<dbReference type="EC" id="1.17.1.4" evidence="9"/>
<dbReference type="PIRSF" id="PIRSF036557">
    <property type="entry name" value="XdhA_RC"/>
    <property type="match status" value="1"/>
</dbReference>
<evidence type="ECO:0000256" key="1">
    <source>
        <dbReference type="ARBA" id="ARBA00022630"/>
    </source>
</evidence>
<dbReference type="Pfam" id="PF00941">
    <property type="entry name" value="FAD_binding_5"/>
    <property type="match status" value="1"/>
</dbReference>
<dbReference type="InterPro" id="IPR016167">
    <property type="entry name" value="FAD-bd_PCMH_sub1"/>
</dbReference>
<keyword evidence="10" id="KW-1185">Reference proteome</keyword>
<dbReference type="InterPro" id="IPR036010">
    <property type="entry name" value="2Fe-2S_ferredoxin-like_sf"/>
</dbReference>
<dbReference type="SUPFAM" id="SSF56176">
    <property type="entry name" value="FAD-binding/transporter-associated domain-like"/>
    <property type="match status" value="1"/>
</dbReference>
<feature type="domain" description="FAD-binding PCMH-type" evidence="8">
    <location>
        <begin position="190"/>
        <end position="364"/>
    </location>
</feature>
<dbReference type="InterPro" id="IPR036683">
    <property type="entry name" value="CO_DH_flav_C_dom_sf"/>
</dbReference>
<evidence type="ECO:0000313" key="10">
    <source>
        <dbReference type="Proteomes" id="UP001218788"/>
    </source>
</evidence>
<dbReference type="Pfam" id="PF03450">
    <property type="entry name" value="CO_deh_flav_C"/>
    <property type="match status" value="1"/>
</dbReference>
<dbReference type="SUPFAM" id="SSF55447">
    <property type="entry name" value="CO dehydrogenase flavoprotein C-terminal domain-like"/>
    <property type="match status" value="1"/>
</dbReference>
<dbReference type="PANTHER" id="PTHR45444:SF3">
    <property type="entry name" value="XANTHINE DEHYDROGENASE"/>
    <property type="match status" value="1"/>
</dbReference>
<dbReference type="InterPro" id="IPR036884">
    <property type="entry name" value="2Fe-2S-bd_dom_sf"/>
</dbReference>
<keyword evidence="5" id="KW-0408">Iron</keyword>
<keyword evidence="2" id="KW-0479">Metal-binding</keyword>
<dbReference type="PROSITE" id="PS51387">
    <property type="entry name" value="FAD_PCMH"/>
    <property type="match status" value="1"/>
</dbReference>
<dbReference type="Gene3D" id="3.30.465.10">
    <property type="match status" value="1"/>
</dbReference>
<dbReference type="InterPro" id="IPR012675">
    <property type="entry name" value="Beta-grasp_dom_sf"/>
</dbReference>
<dbReference type="EMBL" id="JAQQXP010000001">
    <property type="protein sequence ID" value="MDC8831457.1"/>
    <property type="molecule type" value="Genomic_DNA"/>
</dbReference>
<protein>
    <submittedName>
        <fullName evidence="9">Xanthine dehydrogenase small subunit</fullName>
        <ecNumber evidence="9">1.17.1.4</ecNumber>
    </submittedName>
</protein>
<dbReference type="NCBIfam" id="TIGR02963">
    <property type="entry name" value="xanthine_xdhA"/>
    <property type="match status" value="1"/>
</dbReference>
<evidence type="ECO:0000259" key="8">
    <source>
        <dbReference type="PROSITE" id="PS51387"/>
    </source>
</evidence>
<dbReference type="InterPro" id="IPR016208">
    <property type="entry name" value="Ald_Oxase/xanthine_DH-like"/>
</dbReference>
<evidence type="ECO:0000256" key="5">
    <source>
        <dbReference type="ARBA" id="ARBA00023004"/>
    </source>
</evidence>
<keyword evidence="6" id="KW-0830">Ubiquinone</keyword>
<dbReference type="RefSeq" id="WP_273640774.1">
    <property type="nucleotide sequence ID" value="NZ_JAQQXP010000001.1"/>
</dbReference>
<organism evidence="9 10">
    <name type="scientific">Alteromonas gilva</name>
    <dbReference type="NCBI Taxonomy" id="2987522"/>
    <lineage>
        <taxon>Bacteria</taxon>
        <taxon>Pseudomonadati</taxon>
        <taxon>Pseudomonadota</taxon>
        <taxon>Gammaproteobacteria</taxon>
        <taxon>Alteromonadales</taxon>
        <taxon>Alteromonadaceae</taxon>
        <taxon>Alteromonas/Salinimonas group</taxon>
        <taxon>Alteromonas</taxon>
    </lineage>
</organism>
<accession>A0ABT5L6I6</accession>
<dbReference type="Gene3D" id="1.10.150.120">
    <property type="entry name" value="[2Fe-2S]-binding domain"/>
    <property type="match status" value="1"/>
</dbReference>
<evidence type="ECO:0000313" key="9">
    <source>
        <dbReference type="EMBL" id="MDC8831457.1"/>
    </source>
</evidence>
<dbReference type="InterPro" id="IPR016169">
    <property type="entry name" value="FAD-bd_PCMH_sub2"/>
</dbReference>
<name>A0ABT5L6I6_9ALTE</name>
<reference evidence="9 10" key="1">
    <citation type="submission" date="2022-10" db="EMBL/GenBank/DDBJ databases">
        <title>Alteromonas sp. chi3 Genome sequencing.</title>
        <authorList>
            <person name="Park S."/>
        </authorList>
    </citation>
    <scope>NUCLEOTIDE SEQUENCE [LARGE SCALE GENOMIC DNA]</scope>
    <source>
        <strain evidence="10">chi3</strain>
    </source>
</reference>
<dbReference type="InterPro" id="IPR016166">
    <property type="entry name" value="FAD-bd_PCMH"/>
</dbReference>
<keyword evidence="3" id="KW-0274">FAD</keyword>
<dbReference type="Pfam" id="PF01799">
    <property type="entry name" value="Fer2_2"/>
    <property type="match status" value="1"/>
</dbReference>
<dbReference type="InterPro" id="IPR012175">
    <property type="entry name" value="Xanth_DH_ssu_bac"/>
</dbReference>
<dbReference type="Proteomes" id="UP001218788">
    <property type="component" value="Unassembled WGS sequence"/>
</dbReference>
<dbReference type="PROSITE" id="PS00197">
    <property type="entry name" value="2FE2S_FER_1"/>
    <property type="match status" value="1"/>
</dbReference>
<keyword evidence="1" id="KW-0285">Flavoprotein</keyword>
<sequence length="485" mass="53151">MIKFLLNNELVTLDNKVAEVTVQQYLRDNKALKGSKEGCASGDCGACTVVLGEIAPDQQRIHYRSINSCITLLASLHGKQLISVEHLSHNGALHPVQQSLVDHHGSQCGFCTPGIVMSMFALYHTDTAVNRDTINTALSGNLCRCTGYRPIIDATRESCGKPAGERQPDQFTRREAQTLATLQALQAESSEPATMNNVFLPQSRTEVAELLARYPDARFVAGSTDLALEYTQQLKSLPTLISTTRVKECRDVTVTDDHISVGAALPLNDITALLTQYFPALHELIDRFASIPVRNQATLGGNIANASPIGDMPPVLLALNGAVETDNGSEYRTVAAREFFTGYRQTVLNDKEWISAIRLPRLSAAAQLKAYKVSKRHEDDISAVCAVFNIELDGSTVKSLHTGFGGVAATPVCCHALEQHVVGKDWRNAQLRSEGMQILSEAFSPIDDVRASAAYRKQLLANLWQRFWFETQSELLVSTRVAHYA</sequence>
<dbReference type="Gene3D" id="3.30.390.50">
    <property type="entry name" value="CO dehydrogenase flavoprotein, C-terminal domain"/>
    <property type="match status" value="1"/>
</dbReference>